<dbReference type="Pfam" id="PF24996">
    <property type="entry name" value="NANM"/>
    <property type="match status" value="1"/>
</dbReference>
<dbReference type="InterPro" id="IPR056734">
    <property type="entry name" value="NANM"/>
</dbReference>
<gene>
    <name evidence="1" type="ORF">DU508_02910</name>
</gene>
<evidence type="ECO:0008006" key="3">
    <source>
        <dbReference type="Google" id="ProtNLM"/>
    </source>
</evidence>
<dbReference type="RefSeq" id="WP_115401341.1">
    <property type="nucleotide sequence ID" value="NZ_QPKV01000002.1"/>
</dbReference>
<organism evidence="1 2">
    <name type="scientific">Pedobacter chinensis</name>
    <dbReference type="NCBI Taxonomy" id="2282421"/>
    <lineage>
        <taxon>Bacteria</taxon>
        <taxon>Pseudomonadati</taxon>
        <taxon>Bacteroidota</taxon>
        <taxon>Sphingobacteriia</taxon>
        <taxon>Sphingobacteriales</taxon>
        <taxon>Sphingobacteriaceae</taxon>
        <taxon>Pedobacter</taxon>
    </lineage>
</organism>
<dbReference type="InterPro" id="IPR015915">
    <property type="entry name" value="Kelch-typ_b-propeller"/>
</dbReference>
<name>A0A369Q0A1_9SPHI</name>
<keyword evidence="2" id="KW-1185">Reference proteome</keyword>
<dbReference type="Gene3D" id="2.120.10.80">
    <property type="entry name" value="Kelch-type beta propeller"/>
    <property type="match status" value="2"/>
</dbReference>
<dbReference type="OrthoDB" id="9803597at2"/>
<comment type="caution">
    <text evidence="1">The sequence shown here is derived from an EMBL/GenBank/DDBJ whole genome shotgun (WGS) entry which is preliminary data.</text>
</comment>
<dbReference type="EMBL" id="QPKV01000002">
    <property type="protein sequence ID" value="RDC57920.1"/>
    <property type="molecule type" value="Genomic_DNA"/>
</dbReference>
<evidence type="ECO:0000313" key="2">
    <source>
        <dbReference type="Proteomes" id="UP000253961"/>
    </source>
</evidence>
<protein>
    <recommendedName>
        <fullName evidence="3">Galactose oxidase</fullName>
    </recommendedName>
</protein>
<dbReference type="PANTHER" id="PTHR45632">
    <property type="entry name" value="LD33804P"/>
    <property type="match status" value="1"/>
</dbReference>
<evidence type="ECO:0000313" key="1">
    <source>
        <dbReference type="EMBL" id="RDC57920.1"/>
    </source>
</evidence>
<dbReference type="AlphaFoldDB" id="A0A369Q0A1"/>
<reference evidence="1 2" key="1">
    <citation type="submission" date="2018-07" db="EMBL/GenBank/DDBJ databases">
        <title>Pedobacter sp. nov., isolated from soil.</title>
        <authorList>
            <person name="Zhou L.Y."/>
            <person name="Du Z.J."/>
        </authorList>
    </citation>
    <scope>NUCLEOTIDE SEQUENCE [LARGE SCALE GENOMIC DNA]</scope>
    <source>
        <strain evidence="1 2">JDX94</strain>
    </source>
</reference>
<proteinExistence type="predicted"/>
<accession>A0A369Q0A1</accession>
<dbReference type="SUPFAM" id="SSF117281">
    <property type="entry name" value="Kelch motif"/>
    <property type="match status" value="1"/>
</dbReference>
<dbReference type="Proteomes" id="UP000253961">
    <property type="component" value="Unassembled WGS sequence"/>
</dbReference>
<sequence>MKIIYLTFLLTLTITPALMGQEKSISQIEWGIPAQIPPSVKQIKPIGLAGAISGMHNGVLIVAGGTNFPEEMPWLGGTKKYYDDIFVYQDINSNTSFQVSRIRYKLPFNLAYAAVCSTPQGIVIAGGDNENGLSKKVLLLKWSKADEILGIDFLPDLPFAVTNAAITIVDQTLYLGGGETDSGVSEQFLSLDLKRLYMGWKKLPNLIHPCSHAVILGAAQVDQIFLIGGRSKIPGQISTLFSGVYAYDIKKNTWDEKKSLSYPLSAASGVVKGHDILIFSGDKGETFHKTEELIININKEKDPAKKEILNQRKIEIQSNHPGFNQKVLKYNLLTDQWSTLKDKMPYGTVTVNAVISNDLVFIPGGEIKAGVRTPSILRGKLKFNQ</sequence>